<evidence type="ECO:0000313" key="2">
    <source>
        <dbReference type="Proteomes" id="UP000009168"/>
    </source>
</evidence>
<name>Q234H6_TETTS</name>
<dbReference type="InParanoid" id="Q234H6"/>
<dbReference type="Proteomes" id="UP000009168">
    <property type="component" value="Unassembled WGS sequence"/>
</dbReference>
<dbReference type="HOGENOM" id="CLU_675274_0_0_1"/>
<dbReference type="GeneID" id="7828139"/>
<dbReference type="KEGG" id="tet:TTHERM_00105220"/>
<dbReference type="OrthoDB" id="326581at2759"/>
<gene>
    <name evidence="1" type="ORF">TTHERM_00105220</name>
</gene>
<reference evidence="2" key="1">
    <citation type="journal article" date="2006" name="PLoS Biol.">
        <title>Macronuclear genome sequence of the ciliate Tetrahymena thermophila, a model eukaryote.</title>
        <authorList>
            <person name="Eisen J.A."/>
            <person name="Coyne R.S."/>
            <person name="Wu M."/>
            <person name="Wu D."/>
            <person name="Thiagarajan M."/>
            <person name="Wortman J.R."/>
            <person name="Badger J.H."/>
            <person name="Ren Q."/>
            <person name="Amedeo P."/>
            <person name="Jones K.M."/>
            <person name="Tallon L.J."/>
            <person name="Delcher A.L."/>
            <person name="Salzberg S.L."/>
            <person name="Silva J.C."/>
            <person name="Haas B.J."/>
            <person name="Majoros W.H."/>
            <person name="Farzad M."/>
            <person name="Carlton J.M."/>
            <person name="Smith R.K. Jr."/>
            <person name="Garg J."/>
            <person name="Pearlman R.E."/>
            <person name="Karrer K.M."/>
            <person name="Sun L."/>
            <person name="Manning G."/>
            <person name="Elde N.C."/>
            <person name="Turkewitz A.P."/>
            <person name="Asai D.J."/>
            <person name="Wilkes D.E."/>
            <person name="Wang Y."/>
            <person name="Cai H."/>
            <person name="Collins K."/>
            <person name="Stewart B.A."/>
            <person name="Lee S.R."/>
            <person name="Wilamowska K."/>
            <person name="Weinberg Z."/>
            <person name="Ruzzo W.L."/>
            <person name="Wloga D."/>
            <person name="Gaertig J."/>
            <person name="Frankel J."/>
            <person name="Tsao C.-C."/>
            <person name="Gorovsky M.A."/>
            <person name="Keeling P.J."/>
            <person name="Waller R.F."/>
            <person name="Patron N.J."/>
            <person name="Cherry J.M."/>
            <person name="Stover N.A."/>
            <person name="Krieger C.J."/>
            <person name="del Toro C."/>
            <person name="Ryder H.F."/>
            <person name="Williamson S.C."/>
            <person name="Barbeau R.A."/>
            <person name="Hamilton E.P."/>
            <person name="Orias E."/>
        </authorList>
    </citation>
    <scope>NUCLEOTIDE SEQUENCE [LARGE SCALE GENOMIC DNA]</scope>
    <source>
        <strain evidence="2">SB210</strain>
    </source>
</reference>
<organism evidence="1 2">
    <name type="scientific">Tetrahymena thermophila (strain SB210)</name>
    <dbReference type="NCBI Taxonomy" id="312017"/>
    <lineage>
        <taxon>Eukaryota</taxon>
        <taxon>Sar</taxon>
        <taxon>Alveolata</taxon>
        <taxon>Ciliophora</taxon>
        <taxon>Intramacronucleata</taxon>
        <taxon>Oligohymenophorea</taxon>
        <taxon>Hymenostomatida</taxon>
        <taxon>Tetrahymenina</taxon>
        <taxon>Tetrahymenidae</taxon>
        <taxon>Tetrahymena</taxon>
    </lineage>
</organism>
<protein>
    <submittedName>
        <fullName evidence="1">Uncharacterized protein</fullName>
    </submittedName>
</protein>
<keyword evidence="2" id="KW-1185">Reference proteome</keyword>
<accession>Q234H6</accession>
<dbReference type="EMBL" id="GG662767">
    <property type="protein sequence ID" value="EAR92027.1"/>
    <property type="molecule type" value="Genomic_DNA"/>
</dbReference>
<dbReference type="RefSeq" id="XP_001012272.1">
    <property type="nucleotide sequence ID" value="XM_001012272.1"/>
</dbReference>
<proteinExistence type="predicted"/>
<dbReference type="AlphaFoldDB" id="Q234H6"/>
<evidence type="ECO:0000313" key="1">
    <source>
        <dbReference type="EMBL" id="EAR92027.1"/>
    </source>
</evidence>
<sequence>MDRIKVLNCQIPSHEEQNIVAVCMKKECQYPSRLMCVSCLISDHCEHGKFGIKVNEFSNSKNLNDVILNWKGENELFSKMIYGLLNFQKQLDVSKIIQELDNFEREIMEEVKNFRKQILNSVYAKKEQGDEEQITVLNQLSDFLQIKNIQKLFNPEISVSSCEGQLIQDLSNDEINKKLSDIVKEQNDNNSLSYQNCMNLLFNSQCIYSYSFNLEKLYEEQSKIQLKIKNISKKIQKYVQNYCFQASQAYCSETTVKVSGENNRRVTFTNNQSYSVAYLNCPFKIDQKPIEMTFQFDNGFNNKHFCIGLRKENLKDENSYNKTPYKCLHCQIGDGILEDNGIHNFNSNRNSLIIQFLPSQKQLYIYSERSECKLSIPFEDKNDLFRLYFWRGGNNVNISVKLVSITQI</sequence>